<keyword evidence="3" id="KW-1185">Reference proteome</keyword>
<sequence length="223" mass="24077">MLQSGLRQAQPVAIWADRTPEMILAVLGVMRAGGCVVPIDPRHPRARIDAILRDAEPLALFAADPAAASAAGVDPAWIRPIRPDDLPDVDADLPLPAPEDASYILYTSGTTGVPKGVVQTHAMLDNLIGWQLSQPGTPKRVLQFASLAFDVAFQEIFSAICGGATLVLMPVEAQRDVANLGQFLQDHRIERAFLPAAVLHVLQAPGRRQIHLLAARSSRRARR</sequence>
<dbReference type="KEGG" id="sual:KDD17_01635"/>
<dbReference type="AlphaFoldDB" id="A0A975PP27"/>
<organism evidence="2 3">
    <name type="scientific">Sulfitobacter albidus</name>
    <dbReference type="NCBI Taxonomy" id="2829501"/>
    <lineage>
        <taxon>Bacteria</taxon>
        <taxon>Pseudomonadati</taxon>
        <taxon>Pseudomonadota</taxon>
        <taxon>Alphaproteobacteria</taxon>
        <taxon>Rhodobacterales</taxon>
        <taxon>Roseobacteraceae</taxon>
        <taxon>Sulfitobacter</taxon>
    </lineage>
</organism>
<evidence type="ECO:0000313" key="2">
    <source>
        <dbReference type="EMBL" id="QUJ78096.1"/>
    </source>
</evidence>
<dbReference type="Proteomes" id="UP000683291">
    <property type="component" value="Chromosome 1"/>
</dbReference>
<dbReference type="GO" id="GO:0044550">
    <property type="term" value="P:secondary metabolite biosynthetic process"/>
    <property type="evidence" value="ECO:0007669"/>
    <property type="project" value="TreeGrafter"/>
</dbReference>
<evidence type="ECO:0000259" key="1">
    <source>
        <dbReference type="Pfam" id="PF00501"/>
    </source>
</evidence>
<dbReference type="PROSITE" id="PS00455">
    <property type="entry name" value="AMP_BINDING"/>
    <property type="match status" value="1"/>
</dbReference>
<dbReference type="SUPFAM" id="SSF56801">
    <property type="entry name" value="Acetyl-CoA synthetase-like"/>
    <property type="match status" value="1"/>
</dbReference>
<accession>A0A975PP27</accession>
<dbReference type="InterPro" id="IPR020459">
    <property type="entry name" value="AMP-binding"/>
</dbReference>
<name>A0A975PP27_9RHOB</name>
<gene>
    <name evidence="2" type="ORF">KDD17_01635</name>
</gene>
<proteinExistence type="predicted"/>
<dbReference type="GO" id="GO:0005737">
    <property type="term" value="C:cytoplasm"/>
    <property type="evidence" value="ECO:0007669"/>
    <property type="project" value="TreeGrafter"/>
</dbReference>
<dbReference type="Gene3D" id="3.40.50.980">
    <property type="match status" value="2"/>
</dbReference>
<protein>
    <submittedName>
        <fullName evidence="2">AMP-binding protein</fullName>
    </submittedName>
</protein>
<dbReference type="InterPro" id="IPR020845">
    <property type="entry name" value="AMP-binding_CS"/>
</dbReference>
<dbReference type="PANTHER" id="PTHR45527">
    <property type="entry name" value="NONRIBOSOMAL PEPTIDE SYNTHETASE"/>
    <property type="match status" value="1"/>
</dbReference>
<feature type="domain" description="AMP-dependent synthetase/ligase" evidence="1">
    <location>
        <begin position="2"/>
        <end position="205"/>
    </location>
</feature>
<dbReference type="Pfam" id="PF00501">
    <property type="entry name" value="AMP-binding"/>
    <property type="match status" value="1"/>
</dbReference>
<dbReference type="PRINTS" id="PR00154">
    <property type="entry name" value="AMPBINDING"/>
</dbReference>
<dbReference type="GO" id="GO:0031177">
    <property type="term" value="F:phosphopantetheine binding"/>
    <property type="evidence" value="ECO:0007669"/>
    <property type="project" value="TreeGrafter"/>
</dbReference>
<dbReference type="PANTHER" id="PTHR45527:SF1">
    <property type="entry name" value="FATTY ACID SYNTHASE"/>
    <property type="match status" value="1"/>
</dbReference>
<dbReference type="EMBL" id="CP073581">
    <property type="protein sequence ID" value="QUJ78096.1"/>
    <property type="molecule type" value="Genomic_DNA"/>
</dbReference>
<dbReference type="GO" id="GO:0043041">
    <property type="term" value="P:amino acid activation for nonribosomal peptide biosynthetic process"/>
    <property type="evidence" value="ECO:0007669"/>
    <property type="project" value="TreeGrafter"/>
</dbReference>
<reference evidence="2" key="1">
    <citation type="submission" date="2021-04" db="EMBL/GenBank/DDBJ databases">
        <title>Complete genome sequence for Sulfitobacter sp. strain JK7-1.</title>
        <authorList>
            <person name="Park S.-J."/>
        </authorList>
    </citation>
    <scope>NUCLEOTIDE SEQUENCE</scope>
    <source>
        <strain evidence="2">JK7-1</strain>
    </source>
</reference>
<evidence type="ECO:0000313" key="3">
    <source>
        <dbReference type="Proteomes" id="UP000683291"/>
    </source>
</evidence>
<dbReference type="InterPro" id="IPR000873">
    <property type="entry name" value="AMP-dep_synth/lig_dom"/>
</dbReference>